<name>A0A6N3A878_VEIPA</name>
<gene>
    <name evidence="1" type="ORF">VPLFYP99_01397</name>
</gene>
<reference evidence="1" key="1">
    <citation type="submission" date="2019-11" db="EMBL/GenBank/DDBJ databases">
        <authorList>
            <person name="Feng L."/>
        </authorList>
    </citation>
    <scope>NUCLEOTIDE SEQUENCE</scope>
    <source>
        <strain evidence="1">VparvulaLFYP99</strain>
    </source>
</reference>
<accession>A0A6N3A878</accession>
<organism evidence="1">
    <name type="scientific">Veillonella parvula</name>
    <name type="common">Staphylococcus parvulus</name>
    <dbReference type="NCBI Taxonomy" id="29466"/>
    <lineage>
        <taxon>Bacteria</taxon>
        <taxon>Bacillati</taxon>
        <taxon>Bacillota</taxon>
        <taxon>Negativicutes</taxon>
        <taxon>Veillonellales</taxon>
        <taxon>Veillonellaceae</taxon>
        <taxon>Veillonella</taxon>
    </lineage>
</organism>
<sequence>MMLKVFNKDPHCMRDAIIVDNYEAAWDIICSMQQRLGKGILTVGRETWADLRLSEHFPNFVWADGVKAVYINSDKTLIIPAPSKYNRANVLKLIKFFGLHYSIREI</sequence>
<dbReference type="EMBL" id="CACRUG010000005">
    <property type="protein sequence ID" value="VYT86943.1"/>
    <property type="molecule type" value="Genomic_DNA"/>
</dbReference>
<dbReference type="RefSeq" id="WP_156697202.1">
    <property type="nucleotide sequence ID" value="NZ_CACRUG010000005.1"/>
</dbReference>
<dbReference type="AlphaFoldDB" id="A0A6N3A878"/>
<proteinExistence type="predicted"/>
<evidence type="ECO:0000313" key="1">
    <source>
        <dbReference type="EMBL" id="VYT86943.1"/>
    </source>
</evidence>
<protein>
    <submittedName>
        <fullName evidence="1">Uncharacterized protein</fullName>
    </submittedName>
</protein>